<organism evidence="3 4">
    <name type="scientific">Flavobacterium psychrophilum</name>
    <dbReference type="NCBI Taxonomy" id="96345"/>
    <lineage>
        <taxon>Bacteria</taxon>
        <taxon>Pseudomonadati</taxon>
        <taxon>Bacteroidota</taxon>
        <taxon>Flavobacteriia</taxon>
        <taxon>Flavobacteriales</taxon>
        <taxon>Flavobacteriaceae</taxon>
        <taxon>Flavobacterium</taxon>
    </lineage>
</organism>
<gene>
    <name evidence="3" type="ORF">H0H26_07515</name>
</gene>
<dbReference type="KEGG" id="fpv:IA03_08110"/>
<evidence type="ECO:0000256" key="2">
    <source>
        <dbReference type="ARBA" id="ARBA00023315"/>
    </source>
</evidence>
<dbReference type="GO" id="GO:0016747">
    <property type="term" value="F:acyltransferase activity, transferring groups other than amino-acyl groups"/>
    <property type="evidence" value="ECO:0007669"/>
    <property type="project" value="InterPro"/>
</dbReference>
<dbReference type="RefSeq" id="WP_011963787.1">
    <property type="nucleotide sequence ID" value="NZ_BCNG01000007.1"/>
</dbReference>
<dbReference type="Gene3D" id="3.40.630.30">
    <property type="match status" value="1"/>
</dbReference>
<dbReference type="KEGG" id="fpq:IB65_08330"/>
<dbReference type="Pfam" id="PF00583">
    <property type="entry name" value="Acetyltransf_1"/>
    <property type="match status" value="1"/>
</dbReference>
<evidence type="ECO:0000256" key="1">
    <source>
        <dbReference type="ARBA" id="ARBA00022679"/>
    </source>
</evidence>
<dbReference type="PROSITE" id="PS51186">
    <property type="entry name" value="GNAT"/>
    <property type="match status" value="1"/>
</dbReference>
<name>A0A075S7N5_FLAPS</name>
<proteinExistence type="predicted"/>
<sequence length="165" mass="19002">MNIEIRPFQIEDTQAILAIINYNILNSTALYDYNPRNLATQIAILEEKTTKGFPIIVATENKMVTGFGYYSEFRFREAYKFTVEHSIYVHKDFHGNGIGKLLLLELISLAKAQKLHTMIGVIDAENKSSITFHEKFGFKNVGIIKESGFKFNRWLDSVFMQLILE</sequence>
<keyword evidence="1 3" id="KW-0808">Transferase</keyword>
<reference evidence="3 4" key="1">
    <citation type="submission" date="2020-07" db="EMBL/GenBank/DDBJ databases">
        <title>Genomic characterization of Flavobacterium psychrophilum strains.</title>
        <authorList>
            <person name="Castillo D."/>
            <person name="Jorgensen J."/>
            <person name="Middelboe M."/>
        </authorList>
    </citation>
    <scope>NUCLEOTIDE SEQUENCE [LARGE SCALE GENOMIC DNA]</scope>
    <source>
        <strain evidence="3 4">FPS-R7</strain>
    </source>
</reference>
<dbReference type="InterPro" id="IPR000182">
    <property type="entry name" value="GNAT_dom"/>
</dbReference>
<dbReference type="GeneID" id="66552136"/>
<dbReference type="PANTHER" id="PTHR43072:SF23">
    <property type="entry name" value="UPF0039 PROTEIN C11D3.02C"/>
    <property type="match status" value="1"/>
</dbReference>
<dbReference type="KEGG" id="fpw:IA04_08045"/>
<evidence type="ECO:0000313" key="4">
    <source>
        <dbReference type="Proteomes" id="UP000596329"/>
    </source>
</evidence>
<protein>
    <submittedName>
        <fullName evidence="3">N-acetyltransferase</fullName>
    </submittedName>
</protein>
<dbReference type="InterPro" id="IPR016181">
    <property type="entry name" value="Acyl_CoA_acyltransferase"/>
</dbReference>
<dbReference type="KEGG" id="fpk:IA06_08050"/>
<dbReference type="OMA" id="RTAYDWT"/>
<dbReference type="AlphaFoldDB" id="A0A075S7N5"/>
<accession>A0A075S7N5</accession>
<dbReference type="Proteomes" id="UP000596329">
    <property type="component" value="Chromosome"/>
</dbReference>
<evidence type="ECO:0000313" key="3">
    <source>
        <dbReference type="EMBL" id="QRE02769.1"/>
    </source>
</evidence>
<dbReference type="EMBL" id="CP059075">
    <property type="protein sequence ID" value="QRE02769.1"/>
    <property type="molecule type" value="Genomic_DNA"/>
</dbReference>
<dbReference type="PANTHER" id="PTHR43072">
    <property type="entry name" value="N-ACETYLTRANSFERASE"/>
    <property type="match status" value="1"/>
</dbReference>
<dbReference type="SUPFAM" id="SSF55729">
    <property type="entry name" value="Acyl-CoA N-acyltransferases (Nat)"/>
    <property type="match status" value="1"/>
</dbReference>
<keyword evidence="2" id="KW-0012">Acyltransferase</keyword>